<dbReference type="OrthoDB" id="10513531at2759"/>
<comment type="caution">
    <text evidence="2">The sequence shown here is derived from an EMBL/GenBank/DDBJ whole genome shotgun (WGS) entry which is preliminary data.</text>
</comment>
<dbReference type="Proteomes" id="UP000887013">
    <property type="component" value="Unassembled WGS sequence"/>
</dbReference>
<dbReference type="EMBL" id="BMAW01058244">
    <property type="protein sequence ID" value="GFT15219.1"/>
    <property type="molecule type" value="Genomic_DNA"/>
</dbReference>
<evidence type="ECO:0000313" key="3">
    <source>
        <dbReference type="Proteomes" id="UP000887013"/>
    </source>
</evidence>
<evidence type="ECO:0000313" key="2">
    <source>
        <dbReference type="EMBL" id="GFT15219.1"/>
    </source>
</evidence>
<reference evidence="2" key="1">
    <citation type="submission" date="2020-08" db="EMBL/GenBank/DDBJ databases">
        <title>Multicomponent nature underlies the extraordinary mechanical properties of spider dragline silk.</title>
        <authorList>
            <person name="Kono N."/>
            <person name="Nakamura H."/>
            <person name="Mori M."/>
            <person name="Yoshida Y."/>
            <person name="Ohtoshi R."/>
            <person name="Malay A.D."/>
            <person name="Moran D.A.P."/>
            <person name="Tomita M."/>
            <person name="Numata K."/>
            <person name="Arakawa K."/>
        </authorList>
    </citation>
    <scope>NUCLEOTIDE SEQUENCE</scope>
</reference>
<feature type="region of interest" description="Disordered" evidence="1">
    <location>
        <begin position="115"/>
        <end position="137"/>
    </location>
</feature>
<protein>
    <submittedName>
        <fullName evidence="2">Uncharacterized protein</fullName>
    </submittedName>
</protein>
<accession>A0A8X6TGS9</accession>
<proteinExistence type="predicted"/>
<evidence type="ECO:0000256" key="1">
    <source>
        <dbReference type="SAM" id="MobiDB-lite"/>
    </source>
</evidence>
<organism evidence="2 3">
    <name type="scientific">Nephila pilipes</name>
    <name type="common">Giant wood spider</name>
    <name type="synonym">Nephila maculata</name>
    <dbReference type="NCBI Taxonomy" id="299642"/>
    <lineage>
        <taxon>Eukaryota</taxon>
        <taxon>Metazoa</taxon>
        <taxon>Ecdysozoa</taxon>
        <taxon>Arthropoda</taxon>
        <taxon>Chelicerata</taxon>
        <taxon>Arachnida</taxon>
        <taxon>Araneae</taxon>
        <taxon>Araneomorphae</taxon>
        <taxon>Entelegynae</taxon>
        <taxon>Araneoidea</taxon>
        <taxon>Nephilidae</taxon>
        <taxon>Nephila</taxon>
    </lineage>
</organism>
<keyword evidence="3" id="KW-1185">Reference proteome</keyword>
<name>A0A8X6TGS9_NEPPI</name>
<sequence>MTPLNQPTSINYGTHIFLRIIQQQTENTQIFEYLLQKNEIKLTLHVLGSIVTLQPQHIIELLEVIGPDGHGATNARAHVWMLHSPLETSTLAQKSEIAPSQFSFIGQRLRQPDPISRALKKPPPEISPRVGPTEFLI</sequence>
<gene>
    <name evidence="2" type="ORF">NPIL_72261</name>
</gene>
<dbReference type="AlphaFoldDB" id="A0A8X6TGS9"/>